<name>A0A0P1KL86_9CAUD</name>
<dbReference type="EMBL" id="LN890663">
    <property type="protein sequence ID" value="CUS06481.1"/>
    <property type="molecule type" value="Genomic_DNA"/>
</dbReference>
<dbReference type="SMR" id="A0A0P1KL86"/>
<evidence type="ECO:0000313" key="4">
    <source>
        <dbReference type="Proteomes" id="UP000271981"/>
    </source>
</evidence>
<keyword evidence="1" id="KW-0812">Transmembrane</keyword>
<evidence type="ECO:0000313" key="3">
    <source>
        <dbReference type="EMBL" id="CUS06481.1"/>
    </source>
</evidence>
<dbReference type="Proteomes" id="UP000271981">
    <property type="component" value="Genome"/>
</dbReference>
<protein>
    <submittedName>
        <fullName evidence="3">Putative tail fibre protein</fullName>
    </submittedName>
</protein>
<organism evidence="3 4">
    <name type="scientific">Acinetobacter phage Loki</name>
    <dbReference type="NCBI Taxonomy" id="1970374"/>
    <lineage>
        <taxon>Viruses</taxon>
        <taxon>Duplodnaviria</taxon>
        <taxon>Heunggongvirae</taxon>
        <taxon>Uroviricota</taxon>
        <taxon>Caudoviricetes</taxon>
        <taxon>Lokivirus</taxon>
        <taxon>Lokivirus loki</taxon>
    </lineage>
</organism>
<keyword evidence="4" id="KW-1185">Reference proteome</keyword>
<dbReference type="KEGG" id="vg:40103106"/>
<dbReference type="Gene3D" id="2.60.40.10">
    <property type="entry name" value="Immunoglobulins"/>
    <property type="match status" value="1"/>
</dbReference>
<feature type="transmembrane region" description="Helical" evidence="1">
    <location>
        <begin position="7"/>
        <end position="37"/>
    </location>
</feature>
<keyword evidence="1" id="KW-1133">Transmembrane helix</keyword>
<gene>
    <name evidence="3" type="primary">LOKI_20</name>
</gene>
<sequence>MPAIIPIVIMAGAAIIGTTTAIVIGTVLAVGASLYLASKTSGVPSANSPATTYQTNPTQLTFASDAPRRMVYGKARISGVVTYANVSGDGHEYLWLVVAIAAHRITEITAMYFNGEAASEVASGYFDWWYYDGSQTVADPQLVETFEEYTSKCILTGCAYAVVKLKFDKTIYKNGRPNITFDVKGKPLYDHRTGTTQWSNNAALATIDFMRSVDGLNATDDEIDWESVDAAADICDQTPAQMASSLCDGRYTIDGVVELSTKNGDVINQMLAASAGTVVWTQGKYRIYVGAARTPVARTLTQDDLRSNPTLQPRTPTDQSFNGIKGTFLDSTNNWQFSDFPPVSGEEYVAQDGGIEQYKDIVLNFTTSPIMAQRLATIFLRRARLEKTITLPCKWTCFNYEVWDVIPLNLPMLGWVDKLFQVTDWKMIPPSGTESGGVELVLTEYSDDIYSDDMHIKPITGGGTIVKPDVTIPNPPASLIAVSGLTAVNQQTGEPRVRFDWTQSNDIYCVGYEIAYAKYPLNPVDSDYKFVNGRNTTYYMTEGLTAGDTYIGYIRVVNSFENRSEPTPSNTIIVTGSGGEIPEALQGITATIVNNLYVDIAWSAPTAINADYVQLMWAAQSDPTNAIEIATIPMPQTTTRVQRQLLDGYYIARFMSKAGIFGGWDSVFSPARAVTGTLVQSLSLNKYDGDLTGAIWYKPNLAVSQSQRLASELGWEVFDMMVAQPFPDISYLRKDSSYIVAGRTVRVSGSLGWHRAPEVPNALPKIYAVARLAYFDEVDYKSGDFTLPKDANTKVGFNATHSEPQGVVLTGFNGTIEDIT</sequence>
<dbReference type="SUPFAM" id="SSF49265">
    <property type="entry name" value="Fibronectin type III"/>
    <property type="match status" value="1"/>
</dbReference>
<dbReference type="OrthoDB" id="739at10239"/>
<dbReference type="GeneID" id="40103106"/>
<reference evidence="4" key="1">
    <citation type="submission" date="2015-10" db="EMBL/GenBank/DDBJ databases">
        <authorList>
            <person name="Turner D."/>
        </authorList>
    </citation>
    <scope>NUCLEOTIDE SEQUENCE [LARGE SCALE GENOMIC DNA]</scope>
</reference>
<feature type="domain" description="Fibronectin type-III" evidence="2">
    <location>
        <begin position="481"/>
        <end position="578"/>
    </location>
</feature>
<proteinExistence type="predicted"/>
<dbReference type="Pfam" id="PF13550">
    <property type="entry name" value="Phage-tail_3"/>
    <property type="match status" value="1"/>
</dbReference>
<evidence type="ECO:0000256" key="1">
    <source>
        <dbReference type="SAM" id="Phobius"/>
    </source>
</evidence>
<dbReference type="PROSITE" id="PS50853">
    <property type="entry name" value="FN3"/>
    <property type="match status" value="1"/>
</dbReference>
<dbReference type="InterPro" id="IPR036116">
    <property type="entry name" value="FN3_sf"/>
</dbReference>
<accession>A0A0P1KL86</accession>
<dbReference type="InterPro" id="IPR003961">
    <property type="entry name" value="FN3_dom"/>
</dbReference>
<dbReference type="InterPro" id="IPR032876">
    <property type="entry name" value="J_dom"/>
</dbReference>
<keyword evidence="1" id="KW-0472">Membrane</keyword>
<dbReference type="RefSeq" id="YP_009626205.1">
    <property type="nucleotide sequence ID" value="NC_042137.1"/>
</dbReference>
<evidence type="ECO:0000259" key="2">
    <source>
        <dbReference type="PROSITE" id="PS50853"/>
    </source>
</evidence>
<dbReference type="InterPro" id="IPR013783">
    <property type="entry name" value="Ig-like_fold"/>
</dbReference>